<evidence type="ECO:0000313" key="2">
    <source>
        <dbReference type="EMBL" id="KAA3438920.1"/>
    </source>
</evidence>
<dbReference type="Gene3D" id="3.90.1170.50">
    <property type="entry name" value="Aldehyde oxidase/xanthine dehydrogenase, a/b hammerhead"/>
    <property type="match status" value="1"/>
</dbReference>
<sequence>MSDSVSWVESHLKVTGGAKYAAEYHLPGVAFGVLVTSTIAKGRIKELDTGDAEKAPGVLAIVSHLN</sequence>
<dbReference type="SMART" id="SM01008">
    <property type="entry name" value="Ald_Xan_dh_C"/>
    <property type="match status" value="1"/>
</dbReference>
<dbReference type="SUPFAM" id="SSF54665">
    <property type="entry name" value="CO dehydrogenase molybdoprotein N-domain-like"/>
    <property type="match status" value="1"/>
</dbReference>
<dbReference type="InterPro" id="IPR000674">
    <property type="entry name" value="Ald_Oxase/Xan_DH_a/b"/>
</dbReference>
<organism evidence="2 3">
    <name type="scientific">Rufibacter hautae</name>
    <dbReference type="NCBI Taxonomy" id="2595005"/>
    <lineage>
        <taxon>Bacteria</taxon>
        <taxon>Pseudomonadati</taxon>
        <taxon>Bacteroidota</taxon>
        <taxon>Cytophagia</taxon>
        <taxon>Cytophagales</taxon>
        <taxon>Hymenobacteraceae</taxon>
        <taxon>Rufibacter</taxon>
    </lineage>
</organism>
<dbReference type="Pfam" id="PF01315">
    <property type="entry name" value="Ald_Xan_dh_C"/>
    <property type="match status" value="1"/>
</dbReference>
<comment type="caution">
    <text evidence="2">The sequence shown here is derived from an EMBL/GenBank/DDBJ whole genome shotgun (WGS) entry which is preliminary data.</text>
</comment>
<gene>
    <name evidence="2" type="ORF">FOA19_15975</name>
</gene>
<evidence type="ECO:0000259" key="1">
    <source>
        <dbReference type="SMART" id="SM01008"/>
    </source>
</evidence>
<accession>A0A5B6TIA2</accession>
<protein>
    <recommendedName>
        <fullName evidence="1">Aldehyde oxidase/xanthine dehydrogenase a/b hammerhead domain-containing protein</fullName>
    </recommendedName>
</protein>
<evidence type="ECO:0000313" key="3">
    <source>
        <dbReference type="Proteomes" id="UP000324133"/>
    </source>
</evidence>
<dbReference type="Proteomes" id="UP000324133">
    <property type="component" value="Unassembled WGS sequence"/>
</dbReference>
<feature type="domain" description="Aldehyde oxidase/xanthine dehydrogenase a/b hammerhead" evidence="1">
    <location>
        <begin position="15"/>
        <end position="66"/>
    </location>
</feature>
<reference evidence="2 3" key="1">
    <citation type="submission" date="2019-07" db="EMBL/GenBank/DDBJ databases">
        <title>Rufibacter sp. nov., isolated from lake sediment.</title>
        <authorList>
            <person name="Qu J.-H."/>
        </authorList>
    </citation>
    <scope>NUCLEOTIDE SEQUENCE [LARGE SCALE GENOMIC DNA]</scope>
    <source>
        <strain evidence="2 3">NBS58-1</strain>
    </source>
</reference>
<proteinExistence type="predicted"/>
<name>A0A5B6TIA2_9BACT</name>
<dbReference type="InterPro" id="IPR036856">
    <property type="entry name" value="Ald_Oxase/Xan_DH_a/b_sf"/>
</dbReference>
<dbReference type="EMBL" id="VKKY01000002">
    <property type="protein sequence ID" value="KAA3438920.1"/>
    <property type="molecule type" value="Genomic_DNA"/>
</dbReference>
<dbReference type="AlphaFoldDB" id="A0A5B6TIA2"/>
<keyword evidence="3" id="KW-1185">Reference proteome</keyword>
<dbReference type="OrthoDB" id="9759099at2"/>